<dbReference type="PANTHER" id="PTHR30055">
    <property type="entry name" value="HTH-TYPE TRANSCRIPTIONAL REGULATOR RUTR"/>
    <property type="match status" value="1"/>
</dbReference>
<evidence type="ECO:0000256" key="3">
    <source>
        <dbReference type="ARBA" id="ARBA00023163"/>
    </source>
</evidence>
<reference evidence="6" key="1">
    <citation type="submission" date="2022-01" db="EMBL/GenBank/DDBJ databases">
        <title>Paenibacillus spongiae sp. nov., isolated from marine sponge.</title>
        <authorList>
            <person name="Li Z."/>
            <person name="Zhang M."/>
        </authorList>
    </citation>
    <scope>NUCLEOTIDE SEQUENCE</scope>
    <source>
        <strain evidence="6">PHS-Z3</strain>
    </source>
</reference>
<keyword evidence="7" id="KW-1185">Reference proteome</keyword>
<dbReference type="Gene3D" id="1.10.357.10">
    <property type="entry name" value="Tetracycline Repressor, domain 2"/>
    <property type="match status" value="1"/>
</dbReference>
<dbReference type="RefSeq" id="WP_258385710.1">
    <property type="nucleotide sequence ID" value="NZ_CP091430.1"/>
</dbReference>
<dbReference type="InterPro" id="IPR009057">
    <property type="entry name" value="Homeodomain-like_sf"/>
</dbReference>
<dbReference type="InterPro" id="IPR023772">
    <property type="entry name" value="DNA-bd_HTH_TetR-type_CS"/>
</dbReference>
<dbReference type="Gene3D" id="1.10.10.60">
    <property type="entry name" value="Homeodomain-like"/>
    <property type="match status" value="1"/>
</dbReference>
<accession>A0ABY5S6S2</accession>
<evidence type="ECO:0000256" key="1">
    <source>
        <dbReference type="ARBA" id="ARBA00023015"/>
    </source>
</evidence>
<dbReference type="PRINTS" id="PR00455">
    <property type="entry name" value="HTHTETR"/>
</dbReference>
<dbReference type="PROSITE" id="PS01081">
    <property type="entry name" value="HTH_TETR_1"/>
    <property type="match status" value="1"/>
</dbReference>
<sequence length="217" mass="24544">MAGNKNASQETRASIIKTAKKLFMELGYRAVSTRQIADACGLTQPALYHHFSDKESLYVEVLQTVCSETRRALERIIKREQHIRNRLVQIVHYMMASHPDDLNTMFHDIRHELSAPSQAAILQCWQEAYLLPIVGVFEAGQQEGRLRDPRQFGMDADMSARLLMGLINQSLQRPPVPDHVRGTRAARGLEQQAQTLVDIILYGLASPDERPDPRSAD</sequence>
<dbReference type="InterPro" id="IPR001647">
    <property type="entry name" value="HTH_TetR"/>
</dbReference>
<evidence type="ECO:0000256" key="2">
    <source>
        <dbReference type="ARBA" id="ARBA00023125"/>
    </source>
</evidence>
<evidence type="ECO:0000313" key="7">
    <source>
        <dbReference type="Proteomes" id="UP001057877"/>
    </source>
</evidence>
<name>A0ABY5S6S2_9BACL</name>
<protein>
    <submittedName>
        <fullName evidence="6">TetR/AcrR family transcriptional regulator</fullName>
    </submittedName>
</protein>
<keyword evidence="3" id="KW-0804">Transcription</keyword>
<dbReference type="SUPFAM" id="SSF46689">
    <property type="entry name" value="Homeodomain-like"/>
    <property type="match status" value="1"/>
</dbReference>
<dbReference type="InterPro" id="IPR050109">
    <property type="entry name" value="HTH-type_TetR-like_transc_reg"/>
</dbReference>
<evidence type="ECO:0000313" key="6">
    <source>
        <dbReference type="EMBL" id="UVI29621.1"/>
    </source>
</evidence>
<gene>
    <name evidence="6" type="ORF">L1F29_30105</name>
</gene>
<proteinExistence type="predicted"/>
<evidence type="ECO:0000259" key="5">
    <source>
        <dbReference type="PROSITE" id="PS50977"/>
    </source>
</evidence>
<feature type="DNA-binding region" description="H-T-H motif" evidence="4">
    <location>
        <begin position="32"/>
        <end position="51"/>
    </location>
</feature>
<dbReference type="PROSITE" id="PS50977">
    <property type="entry name" value="HTH_TETR_2"/>
    <property type="match status" value="1"/>
</dbReference>
<keyword evidence="2 4" id="KW-0238">DNA-binding</keyword>
<keyword evidence="1" id="KW-0805">Transcription regulation</keyword>
<dbReference type="InterPro" id="IPR036271">
    <property type="entry name" value="Tet_transcr_reg_TetR-rel_C_sf"/>
</dbReference>
<dbReference type="Pfam" id="PF00440">
    <property type="entry name" value="TetR_N"/>
    <property type="match status" value="1"/>
</dbReference>
<dbReference type="PANTHER" id="PTHR30055:SF234">
    <property type="entry name" value="HTH-TYPE TRANSCRIPTIONAL REGULATOR BETI"/>
    <property type="match status" value="1"/>
</dbReference>
<organism evidence="6 7">
    <name type="scientific">Paenibacillus spongiae</name>
    <dbReference type="NCBI Taxonomy" id="2909671"/>
    <lineage>
        <taxon>Bacteria</taxon>
        <taxon>Bacillati</taxon>
        <taxon>Bacillota</taxon>
        <taxon>Bacilli</taxon>
        <taxon>Bacillales</taxon>
        <taxon>Paenibacillaceae</taxon>
        <taxon>Paenibacillus</taxon>
    </lineage>
</organism>
<dbReference type="SUPFAM" id="SSF48498">
    <property type="entry name" value="Tetracyclin repressor-like, C-terminal domain"/>
    <property type="match status" value="1"/>
</dbReference>
<feature type="domain" description="HTH tetR-type" evidence="5">
    <location>
        <begin position="9"/>
        <end position="69"/>
    </location>
</feature>
<dbReference type="EMBL" id="CP091430">
    <property type="protein sequence ID" value="UVI29621.1"/>
    <property type="molecule type" value="Genomic_DNA"/>
</dbReference>
<dbReference type="Proteomes" id="UP001057877">
    <property type="component" value="Chromosome"/>
</dbReference>
<evidence type="ECO:0000256" key="4">
    <source>
        <dbReference type="PROSITE-ProRule" id="PRU00335"/>
    </source>
</evidence>